<keyword evidence="2" id="KW-0548">Nucleotidyltransferase</keyword>
<evidence type="ECO:0000256" key="1">
    <source>
        <dbReference type="ARBA" id="ARBA00022679"/>
    </source>
</evidence>
<dbReference type="Gene3D" id="3.90.550.10">
    <property type="entry name" value="Spore Coat Polysaccharide Biosynthesis Protein SpsA, Chain A"/>
    <property type="match status" value="1"/>
</dbReference>
<dbReference type="InterPro" id="IPR029044">
    <property type="entry name" value="Nucleotide-diphossugar_trans"/>
</dbReference>
<dbReference type="RefSeq" id="WP_162658947.1">
    <property type="nucleotide sequence ID" value="NZ_LR593887.1"/>
</dbReference>
<proteinExistence type="predicted"/>
<dbReference type="Pfam" id="PF00483">
    <property type="entry name" value="NTP_transferase"/>
    <property type="match status" value="1"/>
</dbReference>
<reference evidence="4" key="1">
    <citation type="submission" date="2019-04" db="EMBL/GenBank/DDBJ databases">
        <authorList>
            <consortium name="Science for Life Laboratories"/>
        </authorList>
    </citation>
    <scope>NUCLEOTIDE SEQUENCE</scope>
    <source>
        <strain evidence="4">MBLW1</strain>
    </source>
</reference>
<evidence type="ECO:0000313" key="5">
    <source>
        <dbReference type="Proteomes" id="UP000464378"/>
    </source>
</evidence>
<dbReference type="InParanoid" id="A0A6C2YRP6"/>
<dbReference type="KEGG" id="tim:GMBLW1_01670"/>
<dbReference type="EMBL" id="LR593887">
    <property type="protein sequence ID" value="VTS04953.1"/>
    <property type="molecule type" value="Genomic_DNA"/>
</dbReference>
<name>A0A6C2YRP6_9BACT</name>
<keyword evidence="5" id="KW-1185">Reference proteome</keyword>
<evidence type="ECO:0000259" key="3">
    <source>
        <dbReference type="Pfam" id="PF00483"/>
    </source>
</evidence>
<dbReference type="PANTHER" id="PTHR43584:SF8">
    <property type="entry name" value="N-ACETYLMURAMATE ALPHA-1-PHOSPHATE URIDYLYLTRANSFERASE"/>
    <property type="match status" value="1"/>
</dbReference>
<keyword evidence="1" id="KW-0808">Transferase</keyword>
<dbReference type="InterPro" id="IPR005835">
    <property type="entry name" value="NTP_transferase_dom"/>
</dbReference>
<dbReference type="Proteomes" id="UP000464378">
    <property type="component" value="Chromosome"/>
</dbReference>
<sequence length="260" mass="29395">MQLVIPMAGLGQRFQDAGYTTPKPLIPIDGVPMILRVIRELPVVNRVVLVVHPQHVAQNQIDTLLRAQIPHAEIVVAPGLTQGQACSVALAEPFLKRDESVLVSACDNSHLYDESRFTAMTTDAIWDALIWTYSGEPRVVIKPEWYGWVRADEMGAVQEVSCKRAISDRPISDPVVSGTFWFRSAELMLDGIERLIAADRRVNREFYLDVVPNLLLEQGKRVAIFPVEKYIGWGTPDDVADYERWTRYWAWSQSKAGRHV</sequence>
<dbReference type="InterPro" id="IPR050065">
    <property type="entry name" value="GlmU-like"/>
</dbReference>
<gene>
    <name evidence="4" type="ORF">GMBLW1_01670</name>
</gene>
<accession>A0A6C2YRP6</accession>
<evidence type="ECO:0000256" key="2">
    <source>
        <dbReference type="ARBA" id="ARBA00022695"/>
    </source>
</evidence>
<dbReference type="GO" id="GO:0016779">
    <property type="term" value="F:nucleotidyltransferase activity"/>
    <property type="evidence" value="ECO:0007669"/>
    <property type="project" value="UniProtKB-KW"/>
</dbReference>
<protein>
    <recommendedName>
        <fullName evidence="3">Nucleotidyl transferase domain-containing protein</fullName>
    </recommendedName>
</protein>
<dbReference type="SUPFAM" id="SSF53448">
    <property type="entry name" value="Nucleotide-diphospho-sugar transferases"/>
    <property type="match status" value="1"/>
</dbReference>
<dbReference type="AlphaFoldDB" id="A0A6C2YRP6"/>
<dbReference type="PANTHER" id="PTHR43584">
    <property type="entry name" value="NUCLEOTIDYL TRANSFERASE"/>
    <property type="match status" value="1"/>
</dbReference>
<evidence type="ECO:0000313" key="4">
    <source>
        <dbReference type="EMBL" id="VIP03793.1"/>
    </source>
</evidence>
<feature type="domain" description="Nucleotidyl transferase" evidence="3">
    <location>
        <begin position="7"/>
        <end position="225"/>
    </location>
</feature>
<dbReference type="EMBL" id="LR586016">
    <property type="protein sequence ID" value="VIP03793.1"/>
    <property type="molecule type" value="Genomic_DNA"/>
</dbReference>
<organism evidence="4">
    <name type="scientific">Tuwongella immobilis</name>
    <dbReference type="NCBI Taxonomy" id="692036"/>
    <lineage>
        <taxon>Bacteria</taxon>
        <taxon>Pseudomonadati</taxon>
        <taxon>Planctomycetota</taxon>
        <taxon>Planctomycetia</taxon>
        <taxon>Gemmatales</taxon>
        <taxon>Gemmataceae</taxon>
        <taxon>Tuwongella</taxon>
    </lineage>
</organism>